<comment type="subcellular location">
    <subcellularLocation>
        <location evidence="1">Peroxisome membrane</location>
        <topology evidence="1">Multi-pass membrane protein</topology>
    </subcellularLocation>
</comment>
<keyword evidence="2 7" id="KW-0812">Transmembrane</keyword>
<sequence>MSAKLSGGKTSGTGTSSSGTNGGSSSGGNSTSATGIQKLLTDNLVEKITKMALPPSSDVAMNNLDERRELARDRPSLSVNLMSRNFRQMNARLSQPFALIDEVIKVFSWTNPAYTISVMLIYTHAIMKPVPTLTSLPIFSLLFGVMVPHYLYIHKPNACKYLDKNPTPAEGPPLKKPLVPKPVPELSQEFVLNLTDLQNHMMLYVYAYDFINQVMAKFAYFTNEKLSTAAFLFLLTIGIFDILFVNTLVQYLPVKGFLLAVGWFLAIMTHPKCREQFFSTINSEETRIRLLTVTNRIEKTIYDQLRYVEAREQRLVRVYEIQKFSEKEKGWLLLGFSNDDYTLFSDLRISEQNITKYCAPSLEEVKPPLAWEWAEGSAWALDLDPVEWVERNFIQCVDIDLGTKWVYDLTLEGTRGEYRRRMWTNMCVRQMDDNTEHEDDGAVTEEAISPLKHETYAQGHRRVSRGSMSGSSHSEDAKHAVKPVVKRSGSHNSEDNMSSPPVKTKKDESYGGLGNLTDLLNMTV</sequence>
<proteinExistence type="predicted"/>
<dbReference type="OrthoDB" id="74314at2759"/>
<accession>A0A8J2T525</accession>
<reference evidence="10" key="1">
    <citation type="journal article" date="2013" name="Genome Announc.">
        <title>Genome sequence of the food spoilage yeast Zygosaccharomyces bailii CLIB 213(T).</title>
        <authorList>
            <person name="Galeote V."/>
            <person name="Bigey F."/>
            <person name="Devillers H."/>
            <person name="Neuveglise C."/>
            <person name="Dequin S."/>
        </authorList>
    </citation>
    <scope>NUCLEOTIDE SEQUENCE [LARGE SCALE GENOMIC DNA]</scope>
    <source>
        <strain evidence="10">CLIB 213 / ATCC 58445 / CBS 680 / CCRC 21525 / NBRC 1098 / NCYC 1416 / NRRL Y-2227</strain>
    </source>
</reference>
<dbReference type="EMBL" id="HG316456">
    <property type="protein sequence ID" value="CDF89144.1"/>
    <property type="molecule type" value="Genomic_DNA"/>
</dbReference>
<dbReference type="GO" id="GO:0005778">
    <property type="term" value="C:peroxisomal membrane"/>
    <property type="evidence" value="ECO:0007669"/>
    <property type="project" value="UniProtKB-SubCell"/>
</dbReference>
<dbReference type="PANTHER" id="PTHR28304:SF2">
    <property type="entry name" value="PEROXISOMAL MEMBRANE PROTEIN PEX29"/>
    <property type="match status" value="1"/>
</dbReference>
<evidence type="ECO:0000259" key="8">
    <source>
        <dbReference type="Pfam" id="PF06398"/>
    </source>
</evidence>
<dbReference type="InterPro" id="IPR052816">
    <property type="entry name" value="Peroxisomal_Membrane_PEX28-32"/>
</dbReference>
<feature type="compositionally biased region" description="Low complexity" evidence="6">
    <location>
        <begin position="1"/>
        <end position="19"/>
    </location>
</feature>
<dbReference type="GO" id="GO:0007031">
    <property type="term" value="P:peroxisome organization"/>
    <property type="evidence" value="ECO:0007669"/>
    <property type="project" value="UniProtKB-ARBA"/>
</dbReference>
<protein>
    <submittedName>
        <fullName evidence="9">ZYBA0S03-10198g1_1</fullName>
    </submittedName>
</protein>
<evidence type="ECO:0000256" key="5">
    <source>
        <dbReference type="ARBA" id="ARBA00023140"/>
    </source>
</evidence>
<feature type="transmembrane region" description="Helical" evidence="7">
    <location>
        <begin position="106"/>
        <end position="127"/>
    </location>
</feature>
<feature type="domain" description="TECPR1-like DysF" evidence="8">
    <location>
        <begin position="77"/>
        <end position="424"/>
    </location>
</feature>
<gene>
    <name evidence="9" type="ORF">BN860_10198g</name>
</gene>
<evidence type="ECO:0000313" key="9">
    <source>
        <dbReference type="EMBL" id="CDF89144.1"/>
    </source>
</evidence>
<dbReference type="InterPro" id="IPR010482">
    <property type="entry name" value="TECPR1-like_DysF"/>
</dbReference>
<keyword evidence="3 7" id="KW-1133">Transmembrane helix</keyword>
<feature type="compositionally biased region" description="Basic residues" evidence="6">
    <location>
        <begin position="480"/>
        <end position="489"/>
    </location>
</feature>
<keyword evidence="5" id="KW-0576">Peroxisome</keyword>
<dbReference type="Pfam" id="PF06398">
    <property type="entry name" value="Pex24p"/>
    <property type="match status" value="1"/>
</dbReference>
<feature type="transmembrane region" description="Helical" evidence="7">
    <location>
        <begin position="133"/>
        <end position="153"/>
    </location>
</feature>
<evidence type="ECO:0000256" key="3">
    <source>
        <dbReference type="ARBA" id="ARBA00022989"/>
    </source>
</evidence>
<dbReference type="Proteomes" id="UP000019375">
    <property type="component" value="Unassembled WGS sequence"/>
</dbReference>
<dbReference type="AlphaFoldDB" id="A0A8J2T525"/>
<evidence type="ECO:0000256" key="2">
    <source>
        <dbReference type="ARBA" id="ARBA00022692"/>
    </source>
</evidence>
<keyword evidence="10" id="KW-1185">Reference proteome</keyword>
<name>A0A8J2T525_ZYGB2</name>
<feature type="region of interest" description="Disordered" evidence="6">
    <location>
        <begin position="1"/>
        <end position="34"/>
    </location>
</feature>
<organism evidence="9 10">
    <name type="scientific">Zygosaccharomyces bailii (strain CLIB 213 / ATCC 58445 / CBS 680 / BCRC 21525 / NBRC 1098 / NCYC 1416 / NRRL Y-2227)</name>
    <dbReference type="NCBI Taxonomy" id="1333698"/>
    <lineage>
        <taxon>Eukaryota</taxon>
        <taxon>Fungi</taxon>
        <taxon>Dikarya</taxon>
        <taxon>Ascomycota</taxon>
        <taxon>Saccharomycotina</taxon>
        <taxon>Saccharomycetes</taxon>
        <taxon>Saccharomycetales</taxon>
        <taxon>Saccharomycetaceae</taxon>
        <taxon>Zygosaccharomyces</taxon>
    </lineage>
</organism>
<evidence type="ECO:0000256" key="7">
    <source>
        <dbReference type="SAM" id="Phobius"/>
    </source>
</evidence>
<evidence type="ECO:0000256" key="1">
    <source>
        <dbReference type="ARBA" id="ARBA00004585"/>
    </source>
</evidence>
<feature type="transmembrane region" description="Helical" evidence="7">
    <location>
        <begin position="226"/>
        <end position="245"/>
    </location>
</feature>
<evidence type="ECO:0000313" key="10">
    <source>
        <dbReference type="Proteomes" id="UP000019375"/>
    </source>
</evidence>
<dbReference type="PANTHER" id="PTHR28304">
    <property type="entry name" value="PEROXISOMAL MEMBRANE PROTEIN PEX29"/>
    <property type="match status" value="1"/>
</dbReference>
<keyword evidence="4 7" id="KW-0472">Membrane</keyword>
<feature type="region of interest" description="Disordered" evidence="6">
    <location>
        <begin position="459"/>
        <end position="524"/>
    </location>
</feature>
<evidence type="ECO:0000256" key="4">
    <source>
        <dbReference type="ARBA" id="ARBA00023136"/>
    </source>
</evidence>
<evidence type="ECO:0000256" key="6">
    <source>
        <dbReference type="SAM" id="MobiDB-lite"/>
    </source>
</evidence>